<keyword evidence="1" id="KW-1133">Transmembrane helix</keyword>
<evidence type="ECO:0000313" key="2">
    <source>
        <dbReference type="EMBL" id="NRT21398.1"/>
    </source>
</evidence>
<protein>
    <submittedName>
        <fullName evidence="2">Uncharacterized protein involved in exopolysaccharide biosynthesis</fullName>
    </submittedName>
</protein>
<feature type="transmembrane region" description="Helical" evidence="1">
    <location>
        <begin position="321"/>
        <end position="342"/>
    </location>
</feature>
<keyword evidence="1" id="KW-0472">Membrane</keyword>
<gene>
    <name evidence="2" type="ORF">HNP98_004245</name>
</gene>
<keyword evidence="1" id="KW-0812">Transmembrane</keyword>
<evidence type="ECO:0000256" key="1">
    <source>
        <dbReference type="SAM" id="Phobius"/>
    </source>
</evidence>
<feature type="transmembrane region" description="Helical" evidence="1">
    <location>
        <begin position="20"/>
        <end position="40"/>
    </location>
</feature>
<dbReference type="Proteomes" id="UP000779507">
    <property type="component" value="Unassembled WGS sequence"/>
</dbReference>
<sequence>MSAPSFSLVGLGPILHRWKYLVAAAVVAAALVSALVAWQLPNQYKSTAVFFPTNLQNADPDRIVEGTKLELTGRGEDLDRAITIGQSQPVAALLVKRFDLYRHYDAGAPGTDKADTQVLNEFASNLDIVRNERDAIELTFTDRDKHLAAAVANALVGVIDSVNQQLTLTNRGRVLVLYGRRYDYLRASYEQARRQLVALRARYGIFNYDQQSRYLAKQLVETEAALSRAEGGGGGNAAALRRALHNLTRADGGRVMNTESFIRGTDSLSLIGNRVADLQSRLTGARAAYETAELTIKGRVSSVYLVQPAYPATKKSKPVRWLIVVGSVVLTFALAVIVVALLELYRYNQRRLAGPL</sequence>
<keyword evidence="3" id="KW-1185">Reference proteome</keyword>
<reference evidence="2 3" key="1">
    <citation type="submission" date="2020-05" db="EMBL/GenBank/DDBJ databases">
        <title>Genomic Encyclopedia of Type Strains, Phase IV (KMG-V): Genome sequencing to study the core and pangenomes of soil and plant-associated prokaryotes.</title>
        <authorList>
            <person name="Whitman W."/>
        </authorList>
    </citation>
    <scope>NUCLEOTIDE SEQUENCE [LARGE SCALE GENOMIC DNA]</scope>
    <source>
        <strain evidence="2 3">9A</strain>
    </source>
</reference>
<dbReference type="PANTHER" id="PTHR32309:SF13">
    <property type="entry name" value="FERRIC ENTEROBACTIN TRANSPORT PROTEIN FEPE"/>
    <property type="match status" value="1"/>
</dbReference>
<dbReference type="EMBL" id="JABSNP010000033">
    <property type="protein sequence ID" value="NRT21398.1"/>
    <property type="molecule type" value="Genomic_DNA"/>
</dbReference>
<dbReference type="PANTHER" id="PTHR32309">
    <property type="entry name" value="TYROSINE-PROTEIN KINASE"/>
    <property type="match status" value="1"/>
</dbReference>
<dbReference type="RefSeq" id="WP_173812144.1">
    <property type="nucleotide sequence ID" value="NZ_JABSNP010000033.1"/>
</dbReference>
<comment type="caution">
    <text evidence="2">The sequence shown here is derived from an EMBL/GenBank/DDBJ whole genome shotgun (WGS) entry which is preliminary data.</text>
</comment>
<proteinExistence type="predicted"/>
<organism evidence="2 3">
    <name type="scientific">Hymenobacter caeli</name>
    <dbReference type="NCBI Taxonomy" id="2735894"/>
    <lineage>
        <taxon>Bacteria</taxon>
        <taxon>Pseudomonadati</taxon>
        <taxon>Bacteroidota</taxon>
        <taxon>Cytophagia</taxon>
        <taxon>Cytophagales</taxon>
        <taxon>Hymenobacteraceae</taxon>
        <taxon>Hymenobacter</taxon>
    </lineage>
</organism>
<evidence type="ECO:0000313" key="3">
    <source>
        <dbReference type="Proteomes" id="UP000779507"/>
    </source>
</evidence>
<accession>A0ABX2FVZ6</accession>
<dbReference type="InterPro" id="IPR050445">
    <property type="entry name" value="Bact_polysacc_biosynth/exp"/>
</dbReference>
<name>A0ABX2FVZ6_9BACT</name>